<keyword evidence="1" id="KW-0378">Hydrolase</keyword>
<dbReference type="SMART" id="SM00220">
    <property type="entry name" value="S_TKc"/>
    <property type="match status" value="1"/>
</dbReference>
<dbReference type="PROSITE" id="PS50011">
    <property type="entry name" value="PROTEIN_KINASE_DOM"/>
    <property type="match status" value="1"/>
</dbReference>
<protein>
    <recommendedName>
        <fullName evidence="3">Protein kinase domain-containing protein</fullName>
    </recommendedName>
</protein>
<dbReference type="InterPro" id="IPR029058">
    <property type="entry name" value="AB_hydrolase_fold"/>
</dbReference>
<feature type="region of interest" description="Disordered" evidence="2">
    <location>
        <begin position="1"/>
        <end position="69"/>
    </location>
</feature>
<proteinExistence type="predicted"/>
<dbReference type="InterPro" id="IPR000073">
    <property type="entry name" value="AB_hydrolase_1"/>
</dbReference>
<feature type="compositionally biased region" description="Polar residues" evidence="2">
    <location>
        <begin position="21"/>
        <end position="30"/>
    </location>
</feature>
<dbReference type="PANTHER" id="PTHR43798:SF31">
    <property type="entry name" value="AB HYDROLASE SUPERFAMILY PROTEIN YCLE"/>
    <property type="match status" value="1"/>
</dbReference>
<dbReference type="Gene3D" id="3.40.50.1820">
    <property type="entry name" value="alpha/beta hydrolase"/>
    <property type="match status" value="1"/>
</dbReference>
<evidence type="ECO:0000256" key="1">
    <source>
        <dbReference type="ARBA" id="ARBA00022801"/>
    </source>
</evidence>
<dbReference type="InterPro" id="IPR050266">
    <property type="entry name" value="AB_hydrolase_sf"/>
</dbReference>
<evidence type="ECO:0000313" key="5">
    <source>
        <dbReference type="Proteomes" id="UP001345013"/>
    </source>
</evidence>
<evidence type="ECO:0000256" key="2">
    <source>
        <dbReference type="SAM" id="MobiDB-lite"/>
    </source>
</evidence>
<dbReference type="Pfam" id="PF12697">
    <property type="entry name" value="Abhydrolase_6"/>
    <property type="match status" value="1"/>
</dbReference>
<dbReference type="InterPro" id="IPR000719">
    <property type="entry name" value="Prot_kinase_dom"/>
</dbReference>
<dbReference type="Gene3D" id="1.10.510.10">
    <property type="entry name" value="Transferase(Phosphotransferase) domain 1"/>
    <property type="match status" value="1"/>
</dbReference>
<evidence type="ECO:0000259" key="3">
    <source>
        <dbReference type="PROSITE" id="PS50011"/>
    </source>
</evidence>
<name>A0ABR0K0I4_9EURO</name>
<feature type="compositionally biased region" description="Low complexity" evidence="2">
    <location>
        <begin position="31"/>
        <end position="43"/>
    </location>
</feature>
<organism evidence="4 5">
    <name type="scientific">Lithohypha guttulata</name>
    <dbReference type="NCBI Taxonomy" id="1690604"/>
    <lineage>
        <taxon>Eukaryota</taxon>
        <taxon>Fungi</taxon>
        <taxon>Dikarya</taxon>
        <taxon>Ascomycota</taxon>
        <taxon>Pezizomycotina</taxon>
        <taxon>Eurotiomycetes</taxon>
        <taxon>Chaetothyriomycetidae</taxon>
        <taxon>Chaetothyriales</taxon>
        <taxon>Trichomeriaceae</taxon>
        <taxon>Lithohypha</taxon>
    </lineage>
</organism>
<dbReference type="PROSITE" id="PS00108">
    <property type="entry name" value="PROTEIN_KINASE_ST"/>
    <property type="match status" value="1"/>
</dbReference>
<evidence type="ECO:0000313" key="4">
    <source>
        <dbReference type="EMBL" id="KAK5081400.1"/>
    </source>
</evidence>
<sequence>MKDKDPARAGAPKPLDMTEMSRPSMTIGTFSSPMTPSTPTQPTLAPPGDLNMLTPPSSPPQEASPSSNLKVDYDSLETLRSSVDALRPFTYTNDGIIVCPFDVDFVKDQNDRKQMFGFGAWSNVLKATCAVKTPTSHGLMTPPARRIPTPPVLVAVKTPARKDATCILRHEAQILSSLRELDDDENHVTAFHGIIDDESSLVLAAHPLSLEDHIRSCARAAQTTTTTDSMSSPVIGSAAIWLDLAGKLITTLEWMHDEALIVHGDIKPGNILLKPIIGGSIDKSMFSYQPLFIDFSSSQRLDSTAITPNTLSAVTKEYTAPELLTVAVLKDPNSCATTASDVFALAVTLLVGATGDPMVYTGYSAMQRQMLATQGWGVLNNVRSLSPRVPRQGVVSKVLEKAVLKKDMGRITTSAWLSLVDNAKKDMVGPTKFFPDFQDIYSNNSLNTATMPFLTRDGVKLYYEVHGNPHNPPLILSHGYSATSEMWKGQIPSFSKHHRLITWDMRGHGRSDYPPSQSAYSESHTVSDIAAILDHVVPDKNAKVVVGGLSLGGYMSLAFYRVHPHRVAKLLIIDTGPGFKKDAARDDWNATAHRTAQNFERNGLAPLQSASAERRLVTHRDASGLALAARGMLAQRNDAVMRVLPEIEVPSLIVVGSEDRPFLGASEYMAKKIRGAKKVVIEGAGHAANIDRPEAFNEAVLKFLDESEGGKAKL</sequence>
<dbReference type="Proteomes" id="UP001345013">
    <property type="component" value="Unassembled WGS sequence"/>
</dbReference>
<gene>
    <name evidence="4" type="ORF">LTR24_008260</name>
</gene>
<dbReference type="PANTHER" id="PTHR43798">
    <property type="entry name" value="MONOACYLGLYCEROL LIPASE"/>
    <property type="match status" value="1"/>
</dbReference>
<feature type="domain" description="Protein kinase" evidence="3">
    <location>
        <begin position="110"/>
        <end position="434"/>
    </location>
</feature>
<keyword evidence="5" id="KW-1185">Reference proteome</keyword>
<dbReference type="InterPro" id="IPR008271">
    <property type="entry name" value="Ser/Thr_kinase_AS"/>
</dbReference>
<accession>A0ABR0K0I4</accession>
<reference evidence="4 5" key="1">
    <citation type="submission" date="2023-08" db="EMBL/GenBank/DDBJ databases">
        <title>Black Yeasts Isolated from many extreme environments.</title>
        <authorList>
            <person name="Coleine C."/>
            <person name="Stajich J.E."/>
            <person name="Selbmann L."/>
        </authorList>
    </citation>
    <scope>NUCLEOTIDE SEQUENCE [LARGE SCALE GENOMIC DNA]</scope>
    <source>
        <strain evidence="4 5">CCFEE 5885</strain>
    </source>
</reference>
<dbReference type="PRINTS" id="PR00111">
    <property type="entry name" value="ABHYDROLASE"/>
</dbReference>
<dbReference type="EMBL" id="JAVRRG010000139">
    <property type="protein sequence ID" value="KAK5081400.1"/>
    <property type="molecule type" value="Genomic_DNA"/>
</dbReference>
<dbReference type="InterPro" id="IPR011009">
    <property type="entry name" value="Kinase-like_dom_sf"/>
</dbReference>
<dbReference type="SUPFAM" id="SSF53474">
    <property type="entry name" value="alpha/beta-Hydrolases"/>
    <property type="match status" value="1"/>
</dbReference>
<dbReference type="SUPFAM" id="SSF56112">
    <property type="entry name" value="Protein kinase-like (PK-like)"/>
    <property type="match status" value="1"/>
</dbReference>
<comment type="caution">
    <text evidence="4">The sequence shown here is derived from an EMBL/GenBank/DDBJ whole genome shotgun (WGS) entry which is preliminary data.</text>
</comment>
<dbReference type="Pfam" id="PF00069">
    <property type="entry name" value="Pkinase"/>
    <property type="match status" value="1"/>
</dbReference>